<name>A0A9W4T5L8_9GLOM</name>
<evidence type="ECO:0000313" key="3">
    <source>
        <dbReference type="Proteomes" id="UP001153678"/>
    </source>
</evidence>
<organism evidence="2 3">
    <name type="scientific">Funneliformis geosporum</name>
    <dbReference type="NCBI Taxonomy" id="1117311"/>
    <lineage>
        <taxon>Eukaryota</taxon>
        <taxon>Fungi</taxon>
        <taxon>Fungi incertae sedis</taxon>
        <taxon>Mucoromycota</taxon>
        <taxon>Glomeromycotina</taxon>
        <taxon>Glomeromycetes</taxon>
        <taxon>Glomerales</taxon>
        <taxon>Glomeraceae</taxon>
        <taxon>Funneliformis</taxon>
    </lineage>
</organism>
<comment type="caution">
    <text evidence="2">The sequence shown here is derived from an EMBL/GenBank/DDBJ whole genome shotgun (WGS) entry which is preliminary data.</text>
</comment>
<dbReference type="AlphaFoldDB" id="A0A9W4T5L8"/>
<accession>A0A9W4T5L8</accession>
<reference evidence="2" key="1">
    <citation type="submission" date="2022-08" db="EMBL/GenBank/DDBJ databases">
        <authorList>
            <person name="Kallberg Y."/>
            <person name="Tangrot J."/>
            <person name="Rosling A."/>
        </authorList>
    </citation>
    <scope>NUCLEOTIDE SEQUENCE</scope>
    <source>
        <strain evidence="2">Wild A</strain>
    </source>
</reference>
<dbReference type="GO" id="GO:0003677">
    <property type="term" value="F:DNA binding"/>
    <property type="evidence" value="ECO:0007669"/>
    <property type="project" value="InterPro"/>
</dbReference>
<dbReference type="InterPro" id="IPR002492">
    <property type="entry name" value="Transposase_Tc1-like"/>
</dbReference>
<evidence type="ECO:0000259" key="1">
    <source>
        <dbReference type="Pfam" id="PF01498"/>
    </source>
</evidence>
<keyword evidence="3" id="KW-1185">Reference proteome</keyword>
<feature type="non-terminal residue" evidence="2">
    <location>
        <position position="1"/>
    </location>
</feature>
<evidence type="ECO:0000313" key="2">
    <source>
        <dbReference type="EMBL" id="CAI2193835.1"/>
    </source>
</evidence>
<dbReference type="GO" id="GO:0015074">
    <property type="term" value="P:DNA integration"/>
    <property type="evidence" value="ECO:0007669"/>
    <property type="project" value="InterPro"/>
</dbReference>
<dbReference type="OrthoDB" id="2429547at2759"/>
<dbReference type="EMBL" id="CAMKVN010010086">
    <property type="protein sequence ID" value="CAI2193835.1"/>
    <property type="molecule type" value="Genomic_DNA"/>
</dbReference>
<protein>
    <submittedName>
        <fullName evidence="2">1957_t:CDS:1</fullName>
    </submittedName>
</protein>
<gene>
    <name evidence="2" type="ORF">FWILDA_LOCUS16275</name>
</gene>
<dbReference type="Proteomes" id="UP001153678">
    <property type="component" value="Unassembled WGS sequence"/>
</dbReference>
<proteinExistence type="predicted"/>
<dbReference type="GO" id="GO:0006313">
    <property type="term" value="P:DNA transposition"/>
    <property type="evidence" value="ECO:0007669"/>
    <property type="project" value="InterPro"/>
</dbReference>
<feature type="domain" description="Transposase Tc1-like" evidence="1">
    <location>
        <begin position="25"/>
        <end position="86"/>
    </location>
</feature>
<dbReference type="Pfam" id="PF01498">
    <property type="entry name" value="HTH_Tnp_Tc3_2"/>
    <property type="match status" value="1"/>
</dbReference>
<sequence>TDSAELEKHLEYLNIFTQHNNWVLQRIIHDNQFAPLGNIMNKLNSRINTTLHYNTVRKYLHDNGFDSYAMCKKPLLTKKQQKNRFK</sequence>